<feature type="domain" description="Histidine kinase/HSP90-like ATPase" evidence="10">
    <location>
        <begin position="373"/>
        <end position="464"/>
    </location>
</feature>
<sequence length="489" mass="51670">MATSLELRKPESARRLVLIEAASVGLVCGSVAAFPAIFGATVTAPFVGGLRRGTRGVFLALAAGLSTSVLSAVVVLGTLSQESGQALLTWTLLGLGLGLVSASIRHTLHADDAVAPYRHAAALLRELVGITDSLSSGLDQRNLGGQILSEVRDELPTVCGAVYVPHDDGLIPLAVKSFGDDHADACALAAERAWSTGQMVAAEGRFAFCLTSGSRAVAVVSGVFSERFDPQTLDLARVEGRLRTRLGDHATRLETALLFDAFRGAATADERQRLSREMHDGVAQDIAALGYLVDALAAAPVSEAQAQQLDLLRQRVTGIVADVRRTVMTLRTSVGESESLGSAITALTRNLAQVSGVAIEVTLDEHAQRLRPEIEAELFRITQEAVNNAVKHSGCTGIRVHCQVHAPDAVITVQDDGRGLGSARDDSYGMRIMAERARLVGAELQVLEPAEGGLAVQVRLGRAVPDDQTLAWPHESSAQKVARATRAVR</sequence>
<evidence type="ECO:0000256" key="4">
    <source>
        <dbReference type="ARBA" id="ARBA00022692"/>
    </source>
</evidence>
<comment type="caution">
    <text evidence="11">The sequence shown here is derived from an EMBL/GenBank/DDBJ whole genome shotgun (WGS) entry which is preliminary data.</text>
</comment>
<accession>A0A930UYF9</accession>
<evidence type="ECO:0000259" key="10">
    <source>
        <dbReference type="SMART" id="SM00387"/>
    </source>
</evidence>
<evidence type="ECO:0000256" key="5">
    <source>
        <dbReference type="ARBA" id="ARBA00022777"/>
    </source>
</evidence>
<dbReference type="AlphaFoldDB" id="A0A930UYF9"/>
<keyword evidence="12" id="KW-1185">Reference proteome</keyword>
<organism evidence="11 12">
    <name type="scientific">Nocardioides acrostichi</name>
    <dbReference type="NCBI Taxonomy" id="2784339"/>
    <lineage>
        <taxon>Bacteria</taxon>
        <taxon>Bacillati</taxon>
        <taxon>Actinomycetota</taxon>
        <taxon>Actinomycetes</taxon>
        <taxon>Propionibacteriales</taxon>
        <taxon>Nocardioidaceae</taxon>
        <taxon>Nocardioides</taxon>
    </lineage>
</organism>
<comment type="subcellular location">
    <subcellularLocation>
        <location evidence="1">Cell membrane</location>
        <topology evidence="1">Multi-pass membrane protein</topology>
    </subcellularLocation>
</comment>
<dbReference type="Proteomes" id="UP000656804">
    <property type="component" value="Unassembled WGS sequence"/>
</dbReference>
<dbReference type="InterPro" id="IPR003594">
    <property type="entry name" value="HATPase_dom"/>
</dbReference>
<dbReference type="SUPFAM" id="SSF55874">
    <property type="entry name" value="ATPase domain of HSP90 chaperone/DNA topoisomerase II/histidine kinase"/>
    <property type="match status" value="1"/>
</dbReference>
<evidence type="ECO:0000256" key="8">
    <source>
        <dbReference type="ARBA" id="ARBA00023136"/>
    </source>
</evidence>
<keyword evidence="8 9" id="KW-0472">Membrane</keyword>
<keyword evidence="6 9" id="KW-1133">Transmembrane helix</keyword>
<keyword evidence="3" id="KW-0808">Transferase</keyword>
<feature type="transmembrane region" description="Helical" evidence="9">
    <location>
        <begin position="16"/>
        <end position="38"/>
    </location>
</feature>
<dbReference type="GO" id="GO:0000155">
    <property type="term" value="F:phosphorelay sensor kinase activity"/>
    <property type="evidence" value="ECO:0007669"/>
    <property type="project" value="InterPro"/>
</dbReference>
<dbReference type="Pfam" id="PF07730">
    <property type="entry name" value="HisKA_3"/>
    <property type="match status" value="1"/>
</dbReference>
<dbReference type="RefSeq" id="WP_194501773.1">
    <property type="nucleotide sequence ID" value="NZ_JADIVZ010000001.1"/>
</dbReference>
<dbReference type="GO" id="GO:0046983">
    <property type="term" value="F:protein dimerization activity"/>
    <property type="evidence" value="ECO:0007669"/>
    <property type="project" value="InterPro"/>
</dbReference>
<evidence type="ECO:0000313" key="12">
    <source>
        <dbReference type="Proteomes" id="UP000656804"/>
    </source>
</evidence>
<dbReference type="EMBL" id="JADIVZ010000001">
    <property type="protein sequence ID" value="MBF4160561.1"/>
    <property type="molecule type" value="Genomic_DNA"/>
</dbReference>
<evidence type="ECO:0000256" key="6">
    <source>
        <dbReference type="ARBA" id="ARBA00022989"/>
    </source>
</evidence>
<dbReference type="SMART" id="SM00387">
    <property type="entry name" value="HATPase_c"/>
    <property type="match status" value="1"/>
</dbReference>
<dbReference type="GO" id="GO:0005886">
    <property type="term" value="C:plasma membrane"/>
    <property type="evidence" value="ECO:0007669"/>
    <property type="project" value="UniProtKB-SubCell"/>
</dbReference>
<name>A0A930UYF9_9ACTN</name>
<evidence type="ECO:0000256" key="2">
    <source>
        <dbReference type="ARBA" id="ARBA00022475"/>
    </source>
</evidence>
<protein>
    <recommendedName>
        <fullName evidence="10">Histidine kinase/HSP90-like ATPase domain-containing protein</fullName>
    </recommendedName>
</protein>
<evidence type="ECO:0000313" key="11">
    <source>
        <dbReference type="EMBL" id="MBF4160561.1"/>
    </source>
</evidence>
<dbReference type="InterPro" id="IPR011712">
    <property type="entry name" value="Sig_transdc_His_kin_sub3_dim/P"/>
</dbReference>
<keyword evidence="4 9" id="KW-0812">Transmembrane</keyword>
<reference evidence="11" key="1">
    <citation type="submission" date="2020-11" db="EMBL/GenBank/DDBJ databases">
        <title>Nocardioides sp. CBS4Y-1, whole genome shotgun sequence.</title>
        <authorList>
            <person name="Tuo L."/>
        </authorList>
    </citation>
    <scope>NUCLEOTIDE SEQUENCE</scope>
    <source>
        <strain evidence="11">CBS4Y-1</strain>
    </source>
</reference>
<dbReference type="PANTHER" id="PTHR24421:SF37">
    <property type="entry name" value="SENSOR HISTIDINE KINASE NARS"/>
    <property type="match status" value="1"/>
</dbReference>
<feature type="transmembrane region" description="Helical" evidence="9">
    <location>
        <begin position="86"/>
        <end position="104"/>
    </location>
</feature>
<keyword evidence="5" id="KW-0418">Kinase</keyword>
<gene>
    <name evidence="11" type="ORF">ISG29_02590</name>
</gene>
<evidence type="ECO:0000256" key="1">
    <source>
        <dbReference type="ARBA" id="ARBA00004651"/>
    </source>
</evidence>
<dbReference type="InterPro" id="IPR036890">
    <property type="entry name" value="HATPase_C_sf"/>
</dbReference>
<dbReference type="Pfam" id="PF02518">
    <property type="entry name" value="HATPase_c"/>
    <property type="match status" value="1"/>
</dbReference>
<evidence type="ECO:0000256" key="9">
    <source>
        <dbReference type="SAM" id="Phobius"/>
    </source>
</evidence>
<dbReference type="CDD" id="cd16917">
    <property type="entry name" value="HATPase_UhpB-NarQ-NarX-like"/>
    <property type="match status" value="1"/>
</dbReference>
<proteinExistence type="predicted"/>
<dbReference type="Gene3D" id="1.20.5.1930">
    <property type="match status" value="1"/>
</dbReference>
<feature type="transmembrane region" description="Helical" evidence="9">
    <location>
        <begin position="58"/>
        <end position="79"/>
    </location>
</feature>
<dbReference type="Gene3D" id="3.30.565.10">
    <property type="entry name" value="Histidine kinase-like ATPase, C-terminal domain"/>
    <property type="match status" value="1"/>
</dbReference>
<keyword evidence="7" id="KW-0902">Two-component regulatory system</keyword>
<keyword evidence="2" id="KW-1003">Cell membrane</keyword>
<evidence type="ECO:0000256" key="7">
    <source>
        <dbReference type="ARBA" id="ARBA00023012"/>
    </source>
</evidence>
<evidence type="ECO:0000256" key="3">
    <source>
        <dbReference type="ARBA" id="ARBA00022679"/>
    </source>
</evidence>
<dbReference type="PANTHER" id="PTHR24421">
    <property type="entry name" value="NITRATE/NITRITE SENSOR PROTEIN NARX-RELATED"/>
    <property type="match status" value="1"/>
</dbReference>
<dbReference type="InterPro" id="IPR050482">
    <property type="entry name" value="Sensor_HK_TwoCompSys"/>
</dbReference>